<dbReference type="NCBIfam" id="TIGR03400">
    <property type="entry name" value="18S_RNA_Rcl1p"/>
    <property type="match status" value="1"/>
</dbReference>
<keyword evidence="7" id="KW-0255">Endonuclease</keyword>
<dbReference type="InterPro" id="IPR000228">
    <property type="entry name" value="RNA3'_term_phos_cyc"/>
</dbReference>
<organism evidence="7 8">
    <name type="scientific">Malassezia sympodialis (strain ATCC 42132)</name>
    <name type="common">Atopic eczema-associated yeast</name>
    <dbReference type="NCBI Taxonomy" id="1230383"/>
    <lineage>
        <taxon>Eukaryota</taxon>
        <taxon>Fungi</taxon>
        <taxon>Dikarya</taxon>
        <taxon>Basidiomycota</taxon>
        <taxon>Ustilaginomycotina</taxon>
        <taxon>Malasseziomycetes</taxon>
        <taxon>Malasseziales</taxon>
        <taxon>Malasseziaceae</taxon>
        <taxon>Malassezia</taxon>
    </lineage>
</organism>
<dbReference type="InterPro" id="IPR013792">
    <property type="entry name" value="RNA3'P_cycl/enolpyr_Trfase_a/b"/>
</dbReference>
<dbReference type="InterPro" id="IPR016443">
    <property type="entry name" value="RNA3'_term_phos_cyc_type_2"/>
</dbReference>
<dbReference type="InterPro" id="IPR037136">
    <property type="entry name" value="RNA3'_phos_cyclase_dom_sf"/>
</dbReference>
<dbReference type="FunFam" id="3.30.360.20:FF:000004">
    <property type="entry name" value="18S rRNA biogenesis protein"/>
    <property type="match status" value="1"/>
</dbReference>
<feature type="domain" description="RNA 3'-terminal phosphate cyclase insert" evidence="6">
    <location>
        <begin position="190"/>
        <end position="290"/>
    </location>
</feature>
<dbReference type="PANTHER" id="PTHR11096">
    <property type="entry name" value="RNA 3' TERMINAL PHOSPHATE CYCLASE"/>
    <property type="match status" value="1"/>
</dbReference>
<dbReference type="PROSITE" id="PS01287">
    <property type="entry name" value="RTC"/>
    <property type="match status" value="1"/>
</dbReference>
<dbReference type="SUPFAM" id="SSF55205">
    <property type="entry name" value="EPT/RTPC-like"/>
    <property type="match status" value="1"/>
</dbReference>
<dbReference type="InterPro" id="IPR023797">
    <property type="entry name" value="RNA3'_phos_cyclase_dom"/>
</dbReference>
<keyword evidence="4" id="KW-0539">Nucleus</keyword>
<dbReference type="Pfam" id="PF05189">
    <property type="entry name" value="RTC_insert"/>
    <property type="match status" value="1"/>
</dbReference>
<keyword evidence="8" id="KW-1185">Reference proteome</keyword>
<keyword evidence="7" id="KW-0378">Hydrolase</keyword>
<evidence type="ECO:0000313" key="7">
    <source>
        <dbReference type="EMBL" id="SHO75804.1"/>
    </source>
</evidence>
<evidence type="ECO:0000259" key="5">
    <source>
        <dbReference type="Pfam" id="PF01137"/>
    </source>
</evidence>
<evidence type="ECO:0000256" key="1">
    <source>
        <dbReference type="ARBA" id="ARBA00004604"/>
    </source>
</evidence>
<dbReference type="OrthoDB" id="1911237at2759"/>
<dbReference type="STRING" id="1230383.A0A1M8A0S6"/>
<comment type="similarity">
    <text evidence="2">Belongs to the RNA 3'-terminal cyclase family. Type 2 subfamily.</text>
</comment>
<accession>A0A1M8A0S6</accession>
<evidence type="ECO:0000256" key="2">
    <source>
        <dbReference type="ARBA" id="ARBA00007089"/>
    </source>
</evidence>
<dbReference type="Proteomes" id="UP000186303">
    <property type="component" value="Chromosome 1"/>
</dbReference>
<dbReference type="Gene3D" id="3.65.10.20">
    <property type="entry name" value="RNA 3'-terminal phosphate cyclase domain"/>
    <property type="match status" value="1"/>
</dbReference>
<dbReference type="CDD" id="cd00875">
    <property type="entry name" value="RNA_Cyclase_Class_I"/>
    <property type="match status" value="1"/>
</dbReference>
<comment type="subcellular location">
    <subcellularLocation>
        <location evidence="1">Nucleus</location>
        <location evidence="1">Nucleolus</location>
    </subcellularLocation>
</comment>
<reference evidence="8" key="1">
    <citation type="journal article" date="2017" name="Nucleic Acids Res.">
        <title>Proteogenomics produces comprehensive and highly accurate protein-coding gene annotation in a complete genome assembly of Malassezia sympodialis.</title>
        <authorList>
            <person name="Zhu Y."/>
            <person name="Engstroem P.G."/>
            <person name="Tellgren-Roth C."/>
            <person name="Baudo C.D."/>
            <person name="Kennell J.C."/>
            <person name="Sun S."/>
            <person name="Billmyre R.B."/>
            <person name="Schroeder M.S."/>
            <person name="Andersson A."/>
            <person name="Holm T."/>
            <person name="Sigurgeirsson B."/>
            <person name="Wu G."/>
            <person name="Sankaranarayanan S.R."/>
            <person name="Siddharthan R."/>
            <person name="Sanyal K."/>
            <person name="Lundeberg J."/>
            <person name="Nystedt B."/>
            <person name="Boekhout T."/>
            <person name="Dawson T.L. Jr."/>
            <person name="Heitman J."/>
            <person name="Scheynius A."/>
            <person name="Lehtioe J."/>
        </authorList>
    </citation>
    <scope>NUCLEOTIDE SEQUENCE [LARGE SCALE GENOMIC DNA]</scope>
    <source>
        <strain evidence="8">ATCC 42132</strain>
    </source>
</reference>
<dbReference type="OMA" id="YTDQNKG"/>
<name>A0A1M8A0S6_MALS4</name>
<keyword evidence="3" id="KW-0690">Ribosome biogenesis</keyword>
<sequence>MSAEADRLLRFRGHAYFRQRLVLAILAGRPVRIDQIRPDDEEPGLRDFEASFLRLLEKVTNGSAVEINYTGTSVYFQPGIVYGGRVSHDCPLSRGMGYFLEWIVVLAPFAKEELALTLRGVTQGLGDAGVDTVRTVTLPHLTLFLPLDAVSMLASSLEMRIVRRGAAPGGGGEVFFRAPLVPVLRPLNFVEPGRVRKIRGIASAVRVSPQMSHRMIDAARSVLNRYIPDLYLFADVYRGDESGKSPGFSMSLVATSTTGALHAAEATSVPGRTPEDVGLEAARRLLAAIEAGGCIDASHQPLALTLMALGPEDVARCRMGALTPQAIQCLRDIRDALGVVFQLRALDDGHVHVSCVGVGFRGFRSVH</sequence>
<proteinExistence type="inferred from homology"/>
<dbReference type="GO" id="GO:0004521">
    <property type="term" value="F:RNA endonuclease activity"/>
    <property type="evidence" value="ECO:0007669"/>
    <property type="project" value="TreeGrafter"/>
</dbReference>
<evidence type="ECO:0000256" key="3">
    <source>
        <dbReference type="ARBA" id="ARBA00022517"/>
    </source>
</evidence>
<dbReference type="InterPro" id="IPR020719">
    <property type="entry name" value="RNA3'_term_phos_cycl-like_CS"/>
</dbReference>
<dbReference type="Pfam" id="PF01137">
    <property type="entry name" value="RTC"/>
    <property type="match status" value="1"/>
</dbReference>
<dbReference type="InterPro" id="IPR013791">
    <property type="entry name" value="RNA3'-term_phos_cycl_insert"/>
</dbReference>
<dbReference type="InterPro" id="IPR036553">
    <property type="entry name" value="RPTC_insert"/>
</dbReference>
<dbReference type="EMBL" id="LT671821">
    <property type="protein sequence ID" value="SHO75804.1"/>
    <property type="molecule type" value="Genomic_DNA"/>
</dbReference>
<evidence type="ECO:0000259" key="6">
    <source>
        <dbReference type="Pfam" id="PF05189"/>
    </source>
</evidence>
<dbReference type="Gene3D" id="3.30.360.20">
    <property type="entry name" value="RNA 3'-terminal phosphate cyclase, insert domain"/>
    <property type="match status" value="1"/>
</dbReference>
<feature type="domain" description="RNA 3'-terminal phosphate cyclase" evidence="5">
    <location>
        <begin position="10"/>
        <end position="342"/>
    </location>
</feature>
<dbReference type="GO" id="GO:0000479">
    <property type="term" value="P:endonucleolytic cleavage of tricistronic rRNA transcript (SSU-rRNA, 5.8S rRNA, LSU-rRNA)"/>
    <property type="evidence" value="ECO:0007669"/>
    <property type="project" value="TreeGrafter"/>
</dbReference>
<dbReference type="AlphaFoldDB" id="A0A1M8A0S6"/>
<dbReference type="PANTHER" id="PTHR11096:SF1">
    <property type="entry name" value="RNA 3'-TERMINAL PHOSPHATE CYCLASE-LIKE PROTEIN"/>
    <property type="match status" value="1"/>
</dbReference>
<keyword evidence="7" id="KW-0540">Nuclease</keyword>
<protein>
    <submittedName>
        <fullName evidence="7">Similar to S.cerevisiae protein RCL1 (Endonuclease that cleaves pre-rRNA at site A2 for 18S rRNA biogenesis)</fullName>
    </submittedName>
</protein>
<evidence type="ECO:0000313" key="8">
    <source>
        <dbReference type="Proteomes" id="UP000186303"/>
    </source>
</evidence>
<gene>
    <name evidence="7" type="ORF">MSYG_0137</name>
</gene>
<dbReference type="GO" id="GO:0005730">
    <property type="term" value="C:nucleolus"/>
    <property type="evidence" value="ECO:0007669"/>
    <property type="project" value="UniProtKB-SubCell"/>
</dbReference>
<dbReference type="VEuPathDB" id="FungiDB:MSYG_0137"/>
<evidence type="ECO:0000256" key="4">
    <source>
        <dbReference type="ARBA" id="ARBA00023242"/>
    </source>
</evidence>